<protein>
    <submittedName>
        <fullName evidence="1">Uncharacterized protein</fullName>
    </submittedName>
</protein>
<evidence type="ECO:0000313" key="2">
    <source>
        <dbReference type="Proteomes" id="UP000070544"/>
    </source>
</evidence>
<evidence type="ECO:0000313" key="1">
    <source>
        <dbReference type="EMBL" id="KXS17828.1"/>
    </source>
</evidence>
<keyword evidence="2" id="KW-1185">Reference proteome</keyword>
<accession>A0A139AMA3</accession>
<proteinExistence type="predicted"/>
<dbReference type="EMBL" id="KQ965745">
    <property type="protein sequence ID" value="KXS17828.1"/>
    <property type="molecule type" value="Genomic_DNA"/>
</dbReference>
<sequence>MPSPFDSSSSISWKRIRCTRPPLQASNSELTTHNSPPAFFSTRHTLRRFASLTTFLLASEPNESSLRLVYVADAGRRASASASKEANARCWGVQARASPVVDTGRSYMVSRSDGFRHFIYRPQSYSLGRRSCDSRPDWKDALEGFLSFQERETAQREAEFIFLWPAVVVCRKRWERNRHGEGRDG</sequence>
<gene>
    <name evidence="1" type="ORF">M427DRAFT_54406</name>
</gene>
<organism evidence="1 2">
    <name type="scientific">Gonapodya prolifera (strain JEL478)</name>
    <name type="common">Monoblepharis prolifera</name>
    <dbReference type="NCBI Taxonomy" id="1344416"/>
    <lineage>
        <taxon>Eukaryota</taxon>
        <taxon>Fungi</taxon>
        <taxon>Fungi incertae sedis</taxon>
        <taxon>Chytridiomycota</taxon>
        <taxon>Chytridiomycota incertae sedis</taxon>
        <taxon>Monoblepharidomycetes</taxon>
        <taxon>Monoblepharidales</taxon>
        <taxon>Gonapodyaceae</taxon>
        <taxon>Gonapodya</taxon>
    </lineage>
</organism>
<dbReference type="Proteomes" id="UP000070544">
    <property type="component" value="Unassembled WGS sequence"/>
</dbReference>
<reference evidence="1 2" key="1">
    <citation type="journal article" date="2015" name="Genome Biol. Evol.">
        <title>Phylogenomic analyses indicate that early fungi evolved digesting cell walls of algal ancestors of land plants.</title>
        <authorList>
            <person name="Chang Y."/>
            <person name="Wang S."/>
            <person name="Sekimoto S."/>
            <person name="Aerts A.L."/>
            <person name="Choi C."/>
            <person name="Clum A."/>
            <person name="LaButti K.M."/>
            <person name="Lindquist E.A."/>
            <person name="Yee Ngan C."/>
            <person name="Ohm R.A."/>
            <person name="Salamov A.A."/>
            <person name="Grigoriev I.V."/>
            <person name="Spatafora J.W."/>
            <person name="Berbee M.L."/>
        </authorList>
    </citation>
    <scope>NUCLEOTIDE SEQUENCE [LARGE SCALE GENOMIC DNA]</scope>
    <source>
        <strain evidence="1 2">JEL478</strain>
    </source>
</reference>
<dbReference type="AlphaFoldDB" id="A0A139AMA3"/>
<name>A0A139AMA3_GONPJ</name>